<keyword evidence="4" id="KW-0808">Transferase</keyword>
<dbReference type="PANTHER" id="PTHR42878">
    <property type="entry name" value="TWO-COMPONENT HISTIDINE KINASE"/>
    <property type="match status" value="1"/>
</dbReference>
<keyword evidence="5 8" id="KW-0418">Kinase</keyword>
<dbReference type="SMART" id="SM00091">
    <property type="entry name" value="PAS"/>
    <property type="match status" value="1"/>
</dbReference>
<evidence type="ECO:0000256" key="4">
    <source>
        <dbReference type="ARBA" id="ARBA00022679"/>
    </source>
</evidence>
<evidence type="ECO:0000256" key="3">
    <source>
        <dbReference type="ARBA" id="ARBA00022553"/>
    </source>
</evidence>
<dbReference type="Pfam" id="PF02518">
    <property type="entry name" value="HATPase_c"/>
    <property type="match status" value="1"/>
</dbReference>
<dbReference type="InterPro" id="IPR003594">
    <property type="entry name" value="HATPase_dom"/>
</dbReference>
<dbReference type="GO" id="GO:0007234">
    <property type="term" value="P:osmosensory signaling via phosphorelay pathway"/>
    <property type="evidence" value="ECO:0007669"/>
    <property type="project" value="TreeGrafter"/>
</dbReference>
<dbReference type="InterPro" id="IPR000014">
    <property type="entry name" value="PAS"/>
</dbReference>
<keyword evidence="6" id="KW-0472">Membrane</keyword>
<dbReference type="GO" id="GO:0030295">
    <property type="term" value="F:protein kinase activator activity"/>
    <property type="evidence" value="ECO:0007669"/>
    <property type="project" value="TreeGrafter"/>
</dbReference>
<dbReference type="Pfam" id="PF00512">
    <property type="entry name" value="HisKA"/>
    <property type="match status" value="1"/>
</dbReference>
<dbReference type="CDD" id="cd00082">
    <property type="entry name" value="HisKA"/>
    <property type="match status" value="1"/>
</dbReference>
<dbReference type="SMART" id="SM00387">
    <property type="entry name" value="HATPase_c"/>
    <property type="match status" value="1"/>
</dbReference>
<dbReference type="KEGG" id="hts:HMJ29_05715"/>
<keyword evidence="3" id="KW-0597">Phosphoprotein</keyword>
<dbReference type="AlphaFoldDB" id="A0A6M6BF35"/>
<dbReference type="CDD" id="cd00130">
    <property type="entry name" value="PAS"/>
    <property type="match status" value="1"/>
</dbReference>
<comment type="catalytic activity">
    <reaction evidence="1">
        <text>ATP + protein L-histidine = ADP + protein N-phospho-L-histidine.</text>
        <dbReference type="EC" id="2.7.13.3"/>
    </reaction>
</comment>
<dbReference type="SUPFAM" id="SSF55785">
    <property type="entry name" value="PYP-like sensor domain (PAS domain)"/>
    <property type="match status" value="1"/>
</dbReference>
<gene>
    <name evidence="8" type="ORF">HMJ29_05715</name>
</gene>
<dbReference type="InterPro" id="IPR005467">
    <property type="entry name" value="His_kinase_dom"/>
</dbReference>
<proteinExistence type="predicted"/>
<dbReference type="InterPro" id="IPR004358">
    <property type="entry name" value="Sig_transdc_His_kin-like_C"/>
</dbReference>
<evidence type="ECO:0000259" key="7">
    <source>
        <dbReference type="PROSITE" id="PS50109"/>
    </source>
</evidence>
<dbReference type="InterPro" id="IPR050351">
    <property type="entry name" value="BphY/WalK/GraS-like"/>
</dbReference>
<evidence type="ECO:0000313" key="8">
    <source>
        <dbReference type="EMBL" id="QJX46458.1"/>
    </source>
</evidence>
<dbReference type="Gene3D" id="1.10.287.130">
    <property type="match status" value="1"/>
</dbReference>
<dbReference type="Gene3D" id="3.30.565.10">
    <property type="entry name" value="Histidine kinase-like ATPase, C-terminal domain"/>
    <property type="match status" value="1"/>
</dbReference>
<evidence type="ECO:0000256" key="1">
    <source>
        <dbReference type="ARBA" id="ARBA00000085"/>
    </source>
</evidence>
<dbReference type="PRINTS" id="PR00344">
    <property type="entry name" value="BCTRLSENSOR"/>
</dbReference>
<evidence type="ECO:0000256" key="5">
    <source>
        <dbReference type="ARBA" id="ARBA00022777"/>
    </source>
</evidence>
<dbReference type="GO" id="GO:0000156">
    <property type="term" value="F:phosphorelay response regulator activity"/>
    <property type="evidence" value="ECO:0007669"/>
    <property type="project" value="TreeGrafter"/>
</dbReference>
<organism evidence="8 9">
    <name type="scientific">Hymenobacter taeanensis</name>
    <dbReference type="NCBI Taxonomy" id="2735321"/>
    <lineage>
        <taxon>Bacteria</taxon>
        <taxon>Pseudomonadati</taxon>
        <taxon>Bacteroidota</taxon>
        <taxon>Cytophagia</taxon>
        <taxon>Cytophagales</taxon>
        <taxon>Hymenobacteraceae</taxon>
        <taxon>Hymenobacter</taxon>
    </lineage>
</organism>
<keyword evidence="9" id="KW-1185">Reference proteome</keyword>
<dbReference type="Proteomes" id="UP000501623">
    <property type="component" value="Chromosome"/>
</dbReference>
<dbReference type="InterPro" id="IPR035965">
    <property type="entry name" value="PAS-like_dom_sf"/>
</dbReference>
<feature type="domain" description="Histidine kinase" evidence="7">
    <location>
        <begin position="289"/>
        <end position="506"/>
    </location>
</feature>
<dbReference type="InterPro" id="IPR036890">
    <property type="entry name" value="HATPase_C_sf"/>
</dbReference>
<evidence type="ECO:0000256" key="6">
    <source>
        <dbReference type="ARBA" id="ARBA00023136"/>
    </source>
</evidence>
<dbReference type="GO" id="GO:0000155">
    <property type="term" value="F:phosphorelay sensor kinase activity"/>
    <property type="evidence" value="ECO:0007669"/>
    <property type="project" value="InterPro"/>
</dbReference>
<sequence>MPAGRILYAGLRDDTLALLHQQLADAMLEPLAPGQSAGDGPLLRQYDLLLIGPAIETPIRVAQEAYAVDKLLSVLLLAEASLHEKLKQALLFSPFVGPTVQSASVAVGARLVPIVEDAVQRTMQRRSFAKLKSISLSGLQFEPQVVAKVRADFSTKVLEEAPMGAVLVSGTGTVASINRYALELFGRPETQVLGTVLSQLFPAAVRPALEAFLHDGYLGVPKQLFAVPWPAGTLYLEVSVTAIDTPVAGEYHLVMLNDTTATVLAQQQAQADVQALQRANADLDNFIYSASHDLKAPISNIEGLLTALREELAAPATAAAEVPPLLDLMQGAVERFKRTIDHLTDLTKLQKVHLQPADAVDLAAVVEDVRLDLLAQLQATAARLDVDLAQAPTLLFSPKNLRSIVYNLLSNALKYRHPDRAPHVWLRSYPADAYHVLEVQDNGLGLDAGQQAKLFGLFQRLHDHVEGSGVGLYMVRKIMENAGGRIEVASRVGKGSTFRVYFPREPY</sequence>
<evidence type="ECO:0000313" key="9">
    <source>
        <dbReference type="Proteomes" id="UP000501623"/>
    </source>
</evidence>
<dbReference type="PANTHER" id="PTHR42878:SF15">
    <property type="entry name" value="BACTERIOPHYTOCHROME"/>
    <property type="match status" value="1"/>
</dbReference>
<dbReference type="Gene3D" id="3.30.450.20">
    <property type="entry name" value="PAS domain"/>
    <property type="match status" value="1"/>
</dbReference>
<protein>
    <recommendedName>
        <fullName evidence="2">histidine kinase</fullName>
        <ecNumber evidence="2">2.7.13.3</ecNumber>
    </recommendedName>
</protein>
<dbReference type="SUPFAM" id="SSF55874">
    <property type="entry name" value="ATPase domain of HSP90 chaperone/DNA topoisomerase II/histidine kinase"/>
    <property type="match status" value="1"/>
</dbReference>
<dbReference type="PROSITE" id="PS50109">
    <property type="entry name" value="HIS_KIN"/>
    <property type="match status" value="1"/>
</dbReference>
<dbReference type="EMBL" id="CP053538">
    <property type="protein sequence ID" value="QJX46458.1"/>
    <property type="molecule type" value="Genomic_DNA"/>
</dbReference>
<dbReference type="SUPFAM" id="SSF47384">
    <property type="entry name" value="Homodimeric domain of signal transducing histidine kinase"/>
    <property type="match status" value="1"/>
</dbReference>
<dbReference type="RefSeq" id="WP_171590568.1">
    <property type="nucleotide sequence ID" value="NZ_CP053538.1"/>
</dbReference>
<dbReference type="InterPro" id="IPR036097">
    <property type="entry name" value="HisK_dim/P_sf"/>
</dbReference>
<dbReference type="SMART" id="SM00388">
    <property type="entry name" value="HisKA"/>
    <property type="match status" value="1"/>
</dbReference>
<dbReference type="InterPro" id="IPR003661">
    <property type="entry name" value="HisK_dim/P_dom"/>
</dbReference>
<accession>A0A6M6BF35</accession>
<dbReference type="GO" id="GO:0016020">
    <property type="term" value="C:membrane"/>
    <property type="evidence" value="ECO:0007669"/>
    <property type="project" value="UniProtKB-SubCell"/>
</dbReference>
<evidence type="ECO:0000256" key="2">
    <source>
        <dbReference type="ARBA" id="ARBA00012438"/>
    </source>
</evidence>
<name>A0A6M6BF35_9BACT</name>
<dbReference type="EC" id="2.7.13.3" evidence="2"/>
<reference evidence="8 9" key="1">
    <citation type="submission" date="2020-05" db="EMBL/GenBank/DDBJ databases">
        <title>Complete genome sequence of Hymenobacter sp. TS19 in Coasted Sand Dune.</title>
        <authorList>
            <person name="Lee J.-H."/>
            <person name="Jung J.-H."/>
            <person name="Jeong S."/>
            <person name="Zhao L."/>
            <person name="Kim M.-K."/>
            <person name="Seo H.-S."/>
            <person name="Lim S."/>
        </authorList>
    </citation>
    <scope>NUCLEOTIDE SEQUENCE [LARGE SCALE GENOMIC DNA]</scope>
    <source>
        <strain evidence="8 9">TS19</strain>
    </source>
</reference>